<evidence type="ECO:0000256" key="2">
    <source>
        <dbReference type="SAM" id="Phobius"/>
    </source>
</evidence>
<dbReference type="PANTHER" id="PTHR46424">
    <property type="entry name" value="UBX DOMAIN-CONTAINING PROTEIN 4"/>
    <property type="match status" value="1"/>
</dbReference>
<keyword evidence="4" id="KW-1185">Reference proteome</keyword>
<feature type="compositionally biased region" description="Low complexity" evidence="1">
    <location>
        <begin position="452"/>
        <end position="467"/>
    </location>
</feature>
<keyword evidence="2" id="KW-1133">Transmembrane helix</keyword>
<evidence type="ECO:0008006" key="5">
    <source>
        <dbReference type="Google" id="ProtNLM"/>
    </source>
</evidence>
<dbReference type="EMBL" id="ASPP01005878">
    <property type="protein sequence ID" value="ETO29722.1"/>
    <property type="molecule type" value="Genomic_DNA"/>
</dbReference>
<keyword evidence="2" id="KW-0812">Transmembrane</keyword>
<dbReference type="Proteomes" id="UP000023152">
    <property type="component" value="Unassembled WGS sequence"/>
</dbReference>
<evidence type="ECO:0000313" key="3">
    <source>
        <dbReference type="EMBL" id="ETO29722.1"/>
    </source>
</evidence>
<feature type="compositionally biased region" description="Basic and acidic residues" evidence="1">
    <location>
        <begin position="212"/>
        <end position="245"/>
    </location>
</feature>
<feature type="compositionally biased region" description="Basic and acidic residues" evidence="1">
    <location>
        <begin position="177"/>
        <end position="203"/>
    </location>
</feature>
<feature type="region of interest" description="Disordered" evidence="1">
    <location>
        <begin position="437"/>
        <end position="501"/>
    </location>
</feature>
<dbReference type="GO" id="GO:0005783">
    <property type="term" value="C:endoplasmic reticulum"/>
    <property type="evidence" value="ECO:0007669"/>
    <property type="project" value="TreeGrafter"/>
</dbReference>
<dbReference type="GO" id="GO:0036503">
    <property type="term" value="P:ERAD pathway"/>
    <property type="evidence" value="ECO:0007669"/>
    <property type="project" value="TreeGrafter"/>
</dbReference>
<protein>
    <recommendedName>
        <fullName evidence="5">UBX domain-containing protein</fullName>
    </recommendedName>
</protein>
<organism evidence="3 4">
    <name type="scientific">Reticulomyxa filosa</name>
    <dbReference type="NCBI Taxonomy" id="46433"/>
    <lineage>
        <taxon>Eukaryota</taxon>
        <taxon>Sar</taxon>
        <taxon>Rhizaria</taxon>
        <taxon>Retaria</taxon>
        <taxon>Foraminifera</taxon>
        <taxon>Monothalamids</taxon>
        <taxon>Reticulomyxidae</taxon>
        <taxon>Reticulomyxa</taxon>
    </lineage>
</organism>
<accession>X6NWQ5</accession>
<reference evidence="3 4" key="1">
    <citation type="journal article" date="2013" name="Curr. Biol.">
        <title>The Genome of the Foraminiferan Reticulomyxa filosa.</title>
        <authorList>
            <person name="Glockner G."/>
            <person name="Hulsmann N."/>
            <person name="Schleicher M."/>
            <person name="Noegel A.A."/>
            <person name="Eichinger L."/>
            <person name="Gallinger C."/>
            <person name="Pawlowski J."/>
            <person name="Sierra R."/>
            <person name="Euteneuer U."/>
            <person name="Pillet L."/>
            <person name="Moustafa A."/>
            <person name="Platzer M."/>
            <person name="Groth M."/>
            <person name="Szafranski K."/>
            <person name="Schliwa M."/>
        </authorList>
    </citation>
    <scope>NUCLEOTIDE SEQUENCE [LARGE SCALE GENOMIC DNA]</scope>
</reference>
<gene>
    <name evidence="3" type="ORF">RFI_07398</name>
</gene>
<feature type="region of interest" description="Disordered" evidence="1">
    <location>
        <begin position="145"/>
        <end position="253"/>
    </location>
</feature>
<sequence>MDEKQAIQMEDDPALALQHAKATDKALLALCESDSEGVNPAHDLFTNTKIVPLIEKTRHDKKKNQLNNKKLKKEEAVWHRIKANTVTGEHFNTLYPVYEYPALYCIDPKNGTVLGAWFGREEFSVEKARSEKLCKAVEWLLTQRQKQKSASNANISADVNVNADTNDASANTTKMTPQEKLEQLRRKAQEQKQKQKENKENGEKTSTLQQSESEKLEQPKEQVKESSNDKPEHNRREISKTKDTTQLESTSTKVENKQTLLSIHWSDDSNADVFSPVIQRFHYDCSLEQLIQFIESTSVISSLRQQKKDVSFVLTCKYPQLSIDPFNSSQWTLIRQQTLEQLHLVPSCRLYVQFASASSLSSAVPTHHSSKSIISYVYDFVQLIIAFLTILLQTLLWLTLFIPRFLLCKHQISPPPSPIAFLLQCFGIQTFRSDSAHSSTNHPYSHHDRNSSHSLQSRRPSSGSNSLTNRRTKRFATIRDLNASGPNQNNGDTDPNHNPDQ</sequence>
<comment type="caution">
    <text evidence="3">The sequence shown here is derived from an EMBL/GenBank/DDBJ whole genome shotgun (WGS) entry which is preliminary data.</text>
</comment>
<feature type="transmembrane region" description="Helical" evidence="2">
    <location>
        <begin position="380"/>
        <end position="402"/>
    </location>
</feature>
<name>X6NWQ5_RETFI</name>
<evidence type="ECO:0000256" key="1">
    <source>
        <dbReference type="SAM" id="MobiDB-lite"/>
    </source>
</evidence>
<evidence type="ECO:0000313" key="4">
    <source>
        <dbReference type="Proteomes" id="UP000023152"/>
    </source>
</evidence>
<feature type="compositionally biased region" description="Polar residues" evidence="1">
    <location>
        <begin position="145"/>
        <end position="176"/>
    </location>
</feature>
<dbReference type="AlphaFoldDB" id="X6NWQ5"/>
<feature type="compositionally biased region" description="Polar residues" evidence="1">
    <location>
        <begin position="484"/>
        <end position="493"/>
    </location>
</feature>
<keyword evidence="2" id="KW-0472">Membrane</keyword>
<dbReference type="PANTHER" id="PTHR46424:SF1">
    <property type="entry name" value="UBX DOMAIN-CONTAINING PROTEIN 4"/>
    <property type="match status" value="1"/>
</dbReference>
<proteinExistence type="predicted"/>